<feature type="transmembrane region" description="Helical" evidence="6">
    <location>
        <begin position="242"/>
        <end position="262"/>
    </location>
</feature>
<proteinExistence type="inferred from homology"/>
<keyword evidence="9" id="KW-1185">Reference proteome</keyword>
<feature type="transmembrane region" description="Helical" evidence="6">
    <location>
        <begin position="131"/>
        <end position="149"/>
    </location>
</feature>
<feature type="transmembrane region" description="Helical" evidence="6">
    <location>
        <begin position="79"/>
        <end position="98"/>
    </location>
</feature>
<feature type="transmembrane region" description="Helical" evidence="6">
    <location>
        <begin position="12"/>
        <end position="32"/>
    </location>
</feature>
<dbReference type="PANTHER" id="PTHR22911:SF6">
    <property type="entry name" value="SOLUTE CARRIER FAMILY 35 MEMBER G1"/>
    <property type="match status" value="1"/>
</dbReference>
<feature type="transmembrane region" description="Helical" evidence="6">
    <location>
        <begin position="268"/>
        <end position="285"/>
    </location>
</feature>
<feature type="transmembrane region" description="Helical" evidence="6">
    <location>
        <begin position="185"/>
        <end position="204"/>
    </location>
</feature>
<dbReference type="Proteomes" id="UP001265259">
    <property type="component" value="Unassembled WGS sequence"/>
</dbReference>
<feature type="domain" description="EamA" evidence="7">
    <location>
        <begin position="13"/>
        <end position="144"/>
    </location>
</feature>
<evidence type="ECO:0000256" key="6">
    <source>
        <dbReference type="SAM" id="Phobius"/>
    </source>
</evidence>
<evidence type="ECO:0000256" key="5">
    <source>
        <dbReference type="ARBA" id="ARBA00023136"/>
    </source>
</evidence>
<evidence type="ECO:0000313" key="9">
    <source>
        <dbReference type="Proteomes" id="UP001265259"/>
    </source>
</evidence>
<reference evidence="8 9" key="1">
    <citation type="submission" date="2023-09" db="EMBL/GenBank/DDBJ databases">
        <authorList>
            <person name="Rey-Velasco X."/>
        </authorList>
    </citation>
    <scope>NUCLEOTIDE SEQUENCE [LARGE SCALE GENOMIC DNA]</scope>
    <source>
        <strain evidence="8 9">F158</strain>
    </source>
</reference>
<evidence type="ECO:0000256" key="3">
    <source>
        <dbReference type="ARBA" id="ARBA00022692"/>
    </source>
</evidence>
<evidence type="ECO:0000256" key="4">
    <source>
        <dbReference type="ARBA" id="ARBA00022989"/>
    </source>
</evidence>
<dbReference type="Pfam" id="PF00892">
    <property type="entry name" value="EamA"/>
    <property type="match status" value="2"/>
</dbReference>
<name>A0ABU3DD15_9RHOB</name>
<evidence type="ECO:0000256" key="1">
    <source>
        <dbReference type="ARBA" id="ARBA00004141"/>
    </source>
</evidence>
<accession>A0ABU3DD15</accession>
<feature type="transmembrane region" description="Helical" evidence="6">
    <location>
        <begin position="104"/>
        <end position="122"/>
    </location>
</feature>
<comment type="caution">
    <text evidence="8">The sequence shown here is derived from an EMBL/GenBank/DDBJ whole genome shotgun (WGS) entry which is preliminary data.</text>
</comment>
<sequence>MSATGAGARADLRGPLWMLGNAAVFSMQVTLIKSAQEMVPMSTILLFMVGVQGVVVWLLNAREVNDIFRPGRRHAPHLWRSAMMVIGVSTGVSSVAFLPVAEATALSFCKPLFVTILAALVLREMVGPRRAFAVALGFGGVLILAQPTGESMSAFGLGLGISSAFASAIAVVTTRVLARSEPASVLLMYQTGLGVLVFLPWAILEWDTPDAAGFGLLLLIGGFSLIGNLATILALRYGEASVIAPVDFTRAVFAALFAFVLLGEVPTTATLIGTAVIVVGALIALRRQADA</sequence>
<organism evidence="8 9">
    <name type="scientific">Tropicimonas omnivorans</name>
    <dbReference type="NCBI Taxonomy" id="3075590"/>
    <lineage>
        <taxon>Bacteria</taxon>
        <taxon>Pseudomonadati</taxon>
        <taxon>Pseudomonadota</taxon>
        <taxon>Alphaproteobacteria</taxon>
        <taxon>Rhodobacterales</taxon>
        <taxon>Roseobacteraceae</taxon>
        <taxon>Tropicimonas</taxon>
    </lineage>
</organism>
<evidence type="ECO:0000313" key="8">
    <source>
        <dbReference type="EMBL" id="MDT0681606.1"/>
    </source>
</evidence>
<protein>
    <submittedName>
        <fullName evidence="8">DMT family transporter</fullName>
    </submittedName>
</protein>
<dbReference type="InterPro" id="IPR037185">
    <property type="entry name" value="EmrE-like"/>
</dbReference>
<feature type="transmembrane region" description="Helical" evidence="6">
    <location>
        <begin position="216"/>
        <end position="235"/>
    </location>
</feature>
<keyword evidence="4 6" id="KW-1133">Transmembrane helix</keyword>
<feature type="transmembrane region" description="Helical" evidence="6">
    <location>
        <begin position="155"/>
        <end position="178"/>
    </location>
</feature>
<evidence type="ECO:0000256" key="2">
    <source>
        <dbReference type="ARBA" id="ARBA00009853"/>
    </source>
</evidence>
<dbReference type="PANTHER" id="PTHR22911">
    <property type="entry name" value="ACYL-MALONYL CONDENSING ENZYME-RELATED"/>
    <property type="match status" value="1"/>
</dbReference>
<dbReference type="RefSeq" id="WP_311689379.1">
    <property type="nucleotide sequence ID" value="NZ_JAVRHL010000001.1"/>
</dbReference>
<gene>
    <name evidence="8" type="ORF">RM543_02830</name>
</gene>
<dbReference type="EMBL" id="JAVRHL010000001">
    <property type="protein sequence ID" value="MDT0681606.1"/>
    <property type="molecule type" value="Genomic_DNA"/>
</dbReference>
<comment type="similarity">
    <text evidence="2">Belongs to the drug/metabolite transporter (DMT) superfamily. 10 TMS drug/metabolite exporter (DME) (TC 2.A.7.3) family.</text>
</comment>
<dbReference type="SUPFAM" id="SSF103481">
    <property type="entry name" value="Multidrug resistance efflux transporter EmrE"/>
    <property type="match status" value="2"/>
</dbReference>
<keyword evidence="3 6" id="KW-0812">Transmembrane</keyword>
<feature type="transmembrane region" description="Helical" evidence="6">
    <location>
        <begin position="38"/>
        <end position="59"/>
    </location>
</feature>
<dbReference type="InterPro" id="IPR000620">
    <property type="entry name" value="EamA_dom"/>
</dbReference>
<keyword evidence="5 6" id="KW-0472">Membrane</keyword>
<evidence type="ECO:0000259" key="7">
    <source>
        <dbReference type="Pfam" id="PF00892"/>
    </source>
</evidence>
<feature type="domain" description="EamA" evidence="7">
    <location>
        <begin position="155"/>
        <end position="285"/>
    </location>
</feature>
<comment type="subcellular location">
    <subcellularLocation>
        <location evidence="1">Membrane</location>
        <topology evidence="1">Multi-pass membrane protein</topology>
    </subcellularLocation>
</comment>